<dbReference type="Pfam" id="PF09994">
    <property type="entry name" value="T6SS_Tle1-like_cat"/>
    <property type="match status" value="1"/>
</dbReference>
<evidence type="ECO:0000313" key="3">
    <source>
        <dbReference type="EMBL" id="KXX74665.1"/>
    </source>
</evidence>
<dbReference type="InterPro" id="IPR029058">
    <property type="entry name" value="AB_hydrolase_fold"/>
</dbReference>
<organism evidence="3 4">
    <name type="scientific">Madurella mycetomatis</name>
    <dbReference type="NCBI Taxonomy" id="100816"/>
    <lineage>
        <taxon>Eukaryota</taxon>
        <taxon>Fungi</taxon>
        <taxon>Dikarya</taxon>
        <taxon>Ascomycota</taxon>
        <taxon>Pezizomycotina</taxon>
        <taxon>Sordariomycetes</taxon>
        <taxon>Sordariomycetidae</taxon>
        <taxon>Sordariales</taxon>
        <taxon>Sordariales incertae sedis</taxon>
        <taxon>Madurella</taxon>
    </lineage>
</organism>
<dbReference type="InterPro" id="IPR018712">
    <property type="entry name" value="Tle1-like_cat"/>
</dbReference>
<feature type="compositionally biased region" description="Polar residues" evidence="1">
    <location>
        <begin position="10"/>
        <end position="23"/>
    </location>
</feature>
<gene>
    <name evidence="3" type="ORF">MMYC01_209270</name>
</gene>
<dbReference type="OrthoDB" id="59699at2759"/>
<evidence type="ECO:0000256" key="1">
    <source>
        <dbReference type="SAM" id="MobiDB-lite"/>
    </source>
</evidence>
<name>A0A175VTU2_9PEZI</name>
<keyword evidence="4" id="KW-1185">Reference proteome</keyword>
<feature type="non-terminal residue" evidence="3">
    <location>
        <position position="419"/>
    </location>
</feature>
<dbReference type="EMBL" id="LCTW02000331">
    <property type="protein sequence ID" value="KXX74665.1"/>
    <property type="molecule type" value="Genomic_DNA"/>
</dbReference>
<evidence type="ECO:0000259" key="2">
    <source>
        <dbReference type="Pfam" id="PF09994"/>
    </source>
</evidence>
<accession>A0A175VTU2</accession>
<dbReference type="STRING" id="100816.A0A175VTU2"/>
<protein>
    <recommendedName>
        <fullName evidence="2">T6SS Phospholipase effector Tle1-like catalytic domain-containing protein</fullName>
    </recommendedName>
</protein>
<comment type="caution">
    <text evidence="3">The sequence shown here is derived from an EMBL/GenBank/DDBJ whole genome shotgun (WGS) entry which is preliminary data.</text>
</comment>
<feature type="domain" description="T6SS Phospholipase effector Tle1-like catalytic" evidence="2">
    <location>
        <begin position="32"/>
        <end position="307"/>
    </location>
</feature>
<evidence type="ECO:0000313" key="4">
    <source>
        <dbReference type="Proteomes" id="UP000078237"/>
    </source>
</evidence>
<dbReference type="AlphaFoldDB" id="A0A175VTU2"/>
<dbReference type="SUPFAM" id="SSF53474">
    <property type="entry name" value="alpha/beta-Hydrolases"/>
    <property type="match status" value="1"/>
</dbReference>
<proteinExistence type="predicted"/>
<dbReference type="VEuPathDB" id="FungiDB:MMYC01_209270"/>
<dbReference type="Proteomes" id="UP000078237">
    <property type="component" value="Unassembled WGS sequence"/>
</dbReference>
<sequence length="419" mass="46990">MASKDEMVGSGQSDQGASPSTTHPPDAPRHPIVILCDGTWCGRETGTETNIYRLAKIFDIPTGNPNSEGEHKQTQGSIIGRYRNGVGLNSTLVDYLFNGITAQDLAAECISVYKFIVEHYTPDHEIWLFGLSRGAYTVRCVAGMINNCGILKLQGDDCQADIDGFCEAVYRRYRSRHPINHPHSEQSIQFRKAKSWPLIGDEEEGEPRRPAPVRFMGILDTVGGLGIPNFTGGVGLEWPEFYDNIVSSVVREVCHLVSQHDRLYIFQPCLATRKCGRHGSPEQCDSDCRASWGIHEQWLPGMHYDLGRQRFRFWRTRATLLERWFAGCSLVVEPNLVLADLALYTMLTRMPEISDETVRHTISSQIIRLGQSMRTAVVSKGSGDVYDKVLEYGPFGKLLRKWRRLYWGIGKLAAAAPAL</sequence>
<reference evidence="3 4" key="1">
    <citation type="journal article" date="2016" name="Genome Announc.">
        <title>Genome Sequence of Madurella mycetomatis mm55, Isolated from a Human Mycetoma Case in Sudan.</title>
        <authorList>
            <person name="Smit S."/>
            <person name="Derks M.F."/>
            <person name="Bervoets S."/>
            <person name="Fahal A."/>
            <person name="van Leeuwen W."/>
            <person name="van Belkum A."/>
            <person name="van de Sande W.W."/>
        </authorList>
    </citation>
    <scope>NUCLEOTIDE SEQUENCE [LARGE SCALE GENOMIC DNA]</scope>
    <source>
        <strain evidence="4">mm55</strain>
    </source>
</reference>
<feature type="region of interest" description="Disordered" evidence="1">
    <location>
        <begin position="1"/>
        <end position="30"/>
    </location>
</feature>
<dbReference type="PANTHER" id="PTHR33840">
    <property type="match status" value="1"/>
</dbReference>
<dbReference type="PANTHER" id="PTHR33840:SF16">
    <property type="entry name" value="DUF2235 DOMAIN-CONTAINING PROTEIN"/>
    <property type="match status" value="1"/>
</dbReference>